<keyword evidence="4 5" id="KW-0472">Membrane</keyword>
<protein>
    <submittedName>
        <fullName evidence="6">Uncharacterized protein</fullName>
    </submittedName>
</protein>
<evidence type="ECO:0000256" key="3">
    <source>
        <dbReference type="ARBA" id="ARBA00022989"/>
    </source>
</evidence>
<dbReference type="InterPro" id="IPR011701">
    <property type="entry name" value="MFS"/>
</dbReference>
<feature type="transmembrane region" description="Helical" evidence="5">
    <location>
        <begin position="493"/>
        <end position="512"/>
    </location>
</feature>
<feature type="transmembrane region" description="Helical" evidence="5">
    <location>
        <begin position="228"/>
        <end position="250"/>
    </location>
</feature>
<sequence>MSTQQEPLSDEVTPLLQSPPQDPYLWYSPQRYLSPAIFVFPVALVARLSSSIPTSTTVYIVQQNVCRFYYRAHDPSRIPVEGPMPDELCDAPGVQQQFSAVVASIGVLTGIACVIGYSVLSHLSSTYGRKPAIILVLALGLSSNVSLLLSTWHRVGEIAEVVLLVLWILFDSFASLFLFVFLATTYVVDLVDAENRSRLLSSVYGWGLLGGALAFSLGGIVTTQTHDVLLVFRAATVLNVLNLLFTIFFLPESFSKERREELRRRAAEETQHRQGGFFQMIISKLGAAFSPVRMLKPVYNQNTGKRNWRLVWCALHIFIGEIGSSYTPTIAVIFLTVKFNYKPDETGFILAFISLAYAFTNTVIIPAIIPALRPLYNRKVLRESDTGDQNTVSNGTDRIDIHISVISWMAEMVGFLLFSYMTSTAGQYFAISIVALGAGKAPLFRSIVAASVEPLKQGETIAAIEMVASIGMLISPLYMGIVFSASITTMPSLVFYCNGLIILMGMSLLFFIKDSDRYQAPTADQ</sequence>
<comment type="caution">
    <text evidence="6">The sequence shown here is derived from an EMBL/GenBank/DDBJ whole genome shotgun (WGS) entry which is preliminary data.</text>
</comment>
<name>A0A8H5CX09_9AGAR</name>
<dbReference type="GO" id="GO:0022857">
    <property type="term" value="F:transmembrane transporter activity"/>
    <property type="evidence" value="ECO:0007669"/>
    <property type="project" value="InterPro"/>
</dbReference>
<dbReference type="OrthoDB" id="3026777at2759"/>
<feature type="transmembrane region" description="Helical" evidence="5">
    <location>
        <begin position="460"/>
        <end position="487"/>
    </location>
</feature>
<comment type="subcellular location">
    <subcellularLocation>
        <location evidence="1">Membrane</location>
        <topology evidence="1">Multi-pass membrane protein</topology>
    </subcellularLocation>
</comment>
<accession>A0A8H5CX09</accession>
<evidence type="ECO:0000313" key="7">
    <source>
        <dbReference type="Proteomes" id="UP000518752"/>
    </source>
</evidence>
<dbReference type="SUPFAM" id="SSF103473">
    <property type="entry name" value="MFS general substrate transporter"/>
    <property type="match status" value="1"/>
</dbReference>
<feature type="transmembrane region" description="Helical" evidence="5">
    <location>
        <begin position="132"/>
        <end position="152"/>
    </location>
</feature>
<keyword evidence="3 5" id="KW-1133">Transmembrane helix</keyword>
<dbReference type="PANTHER" id="PTHR23507">
    <property type="entry name" value="ZGC:174356"/>
    <property type="match status" value="1"/>
</dbReference>
<keyword evidence="2 5" id="KW-0812">Transmembrane</keyword>
<dbReference type="Gene3D" id="1.20.1250.20">
    <property type="entry name" value="MFS general substrate transporter like domains"/>
    <property type="match status" value="1"/>
</dbReference>
<feature type="transmembrane region" description="Helical" evidence="5">
    <location>
        <begin position="164"/>
        <end position="191"/>
    </location>
</feature>
<gene>
    <name evidence="6" type="ORF">D9757_012422</name>
</gene>
<feature type="transmembrane region" description="Helical" evidence="5">
    <location>
        <begin position="347"/>
        <end position="372"/>
    </location>
</feature>
<dbReference type="AlphaFoldDB" id="A0A8H5CX09"/>
<dbReference type="InterPro" id="IPR036259">
    <property type="entry name" value="MFS_trans_sf"/>
</dbReference>
<evidence type="ECO:0000256" key="1">
    <source>
        <dbReference type="ARBA" id="ARBA00004141"/>
    </source>
</evidence>
<proteinExistence type="predicted"/>
<dbReference type="EMBL" id="JAACJN010000307">
    <property type="protein sequence ID" value="KAF5349455.1"/>
    <property type="molecule type" value="Genomic_DNA"/>
</dbReference>
<evidence type="ECO:0000256" key="4">
    <source>
        <dbReference type="ARBA" id="ARBA00023136"/>
    </source>
</evidence>
<feature type="transmembrane region" description="Helical" evidence="5">
    <location>
        <begin position="310"/>
        <end position="335"/>
    </location>
</feature>
<evidence type="ECO:0000313" key="6">
    <source>
        <dbReference type="EMBL" id="KAF5349455.1"/>
    </source>
</evidence>
<feature type="transmembrane region" description="Helical" evidence="5">
    <location>
        <begin position="203"/>
        <end position="222"/>
    </location>
</feature>
<evidence type="ECO:0000256" key="2">
    <source>
        <dbReference type="ARBA" id="ARBA00022692"/>
    </source>
</evidence>
<evidence type="ECO:0000256" key="5">
    <source>
        <dbReference type="SAM" id="Phobius"/>
    </source>
</evidence>
<organism evidence="6 7">
    <name type="scientific">Collybiopsis confluens</name>
    <dbReference type="NCBI Taxonomy" id="2823264"/>
    <lineage>
        <taxon>Eukaryota</taxon>
        <taxon>Fungi</taxon>
        <taxon>Dikarya</taxon>
        <taxon>Basidiomycota</taxon>
        <taxon>Agaricomycotina</taxon>
        <taxon>Agaricomycetes</taxon>
        <taxon>Agaricomycetidae</taxon>
        <taxon>Agaricales</taxon>
        <taxon>Marasmiineae</taxon>
        <taxon>Omphalotaceae</taxon>
        <taxon>Collybiopsis</taxon>
    </lineage>
</organism>
<reference evidence="6 7" key="1">
    <citation type="journal article" date="2020" name="ISME J.">
        <title>Uncovering the hidden diversity of litter-decomposition mechanisms in mushroom-forming fungi.</title>
        <authorList>
            <person name="Floudas D."/>
            <person name="Bentzer J."/>
            <person name="Ahren D."/>
            <person name="Johansson T."/>
            <person name="Persson P."/>
            <person name="Tunlid A."/>
        </authorList>
    </citation>
    <scope>NUCLEOTIDE SEQUENCE [LARGE SCALE GENOMIC DNA]</scope>
    <source>
        <strain evidence="6 7">CBS 406.79</strain>
    </source>
</reference>
<keyword evidence="7" id="KW-1185">Reference proteome</keyword>
<dbReference type="Proteomes" id="UP000518752">
    <property type="component" value="Unassembled WGS sequence"/>
</dbReference>
<dbReference type="PANTHER" id="PTHR23507:SF1">
    <property type="entry name" value="FI18259P1-RELATED"/>
    <property type="match status" value="1"/>
</dbReference>
<dbReference type="Pfam" id="PF07690">
    <property type="entry name" value="MFS_1"/>
    <property type="match status" value="1"/>
</dbReference>
<feature type="transmembrane region" description="Helical" evidence="5">
    <location>
        <begin position="98"/>
        <end position="120"/>
    </location>
</feature>
<dbReference type="GO" id="GO:0016020">
    <property type="term" value="C:membrane"/>
    <property type="evidence" value="ECO:0007669"/>
    <property type="project" value="UniProtKB-SubCell"/>
</dbReference>